<organism evidence="2 3">
    <name type="scientific">Paragonimus westermani</name>
    <dbReference type="NCBI Taxonomy" id="34504"/>
    <lineage>
        <taxon>Eukaryota</taxon>
        <taxon>Metazoa</taxon>
        <taxon>Spiralia</taxon>
        <taxon>Lophotrochozoa</taxon>
        <taxon>Platyhelminthes</taxon>
        <taxon>Trematoda</taxon>
        <taxon>Digenea</taxon>
        <taxon>Plagiorchiida</taxon>
        <taxon>Troglotremata</taxon>
        <taxon>Troglotrematidae</taxon>
        <taxon>Paragonimus</taxon>
    </lineage>
</organism>
<gene>
    <name evidence="2" type="ORF">DEA37_0006874</name>
</gene>
<dbReference type="EMBL" id="QNGE01006527">
    <property type="protein sequence ID" value="KAA3671405.1"/>
    <property type="molecule type" value="Genomic_DNA"/>
</dbReference>
<evidence type="ECO:0000313" key="3">
    <source>
        <dbReference type="Proteomes" id="UP000324629"/>
    </source>
</evidence>
<evidence type="ECO:0000313" key="2">
    <source>
        <dbReference type="EMBL" id="KAA3671405.1"/>
    </source>
</evidence>
<feature type="compositionally biased region" description="Polar residues" evidence="1">
    <location>
        <begin position="26"/>
        <end position="39"/>
    </location>
</feature>
<dbReference type="Proteomes" id="UP000324629">
    <property type="component" value="Unassembled WGS sequence"/>
</dbReference>
<reference evidence="2 3" key="1">
    <citation type="journal article" date="2019" name="Gigascience">
        <title>Whole-genome sequence of the oriental lung fluke Paragonimus westermani.</title>
        <authorList>
            <person name="Oey H."/>
            <person name="Zakrzewski M."/>
            <person name="Narain K."/>
            <person name="Devi K.R."/>
            <person name="Agatsuma T."/>
            <person name="Nawaratna S."/>
            <person name="Gobert G.N."/>
            <person name="Jones M.K."/>
            <person name="Ragan M.A."/>
            <person name="McManus D.P."/>
            <person name="Krause L."/>
        </authorList>
    </citation>
    <scope>NUCLEOTIDE SEQUENCE [LARGE SCALE GENOMIC DNA]</scope>
    <source>
        <strain evidence="2 3">IND2009</strain>
    </source>
</reference>
<proteinExistence type="predicted"/>
<name>A0A5J4N782_9TREM</name>
<protein>
    <submittedName>
        <fullName evidence="2">Uncharacterized protein</fullName>
    </submittedName>
</protein>
<evidence type="ECO:0000256" key="1">
    <source>
        <dbReference type="SAM" id="MobiDB-lite"/>
    </source>
</evidence>
<feature type="region of interest" description="Disordered" evidence="1">
    <location>
        <begin position="26"/>
        <end position="47"/>
    </location>
</feature>
<dbReference type="AlphaFoldDB" id="A0A5J4N782"/>
<comment type="caution">
    <text evidence="2">The sequence shown here is derived from an EMBL/GenBank/DDBJ whole genome shotgun (WGS) entry which is preliminary data.</text>
</comment>
<keyword evidence="3" id="KW-1185">Reference proteome</keyword>
<sequence length="630" mass="66892">MEHPMQPRDPDSTSFLQELGDPGNCTFFSSHHPAQQSGSFPERCFSSDPSGSVFPDIAYNQPTESNSSAHLNQKGFCAAPTLYASTQPSNWAGGHPRAHVGQYSTQIPIQRTEYFWPSGTSACPPQLYSSHPVNAPYGSVSPHENIRQCLPSVPHAYPSHPQSVPSSALNNVQDQCGGPSSNNFGNSAVSSDPMYCSVQTSHGRNPPFIPQGNVNSSRYFPDRSCSAYSVPDEVRRINERLAYLRQTPGMSIHIKQEVQFLEDRLKSLGTSGAEILFSSSAIPEHVQAGSHGSADGIHCDLPSSQVVASHNTPSLPYCKTYNTQSVRPPINESSLHSSSVSPCVVTCASLGGSSKSYSNVYSSNYMGPSVSGGVFKKRQISGPNVLVSSESTGFANANAECVQSQGCSVSEASFAKHAPHTASHSSSQCCSDVRVLQSVPTNDSPVSRSDLDSAPDGCFTGSQFSISSQDASSSASLTAAVGIQDCQGAQIGESVLSQSCVDSTTRTSNTSTVSALVVTGSLSADCTLSASTSTFDQQPVHTGRSTLHYRQTSSNRCTQFASASYAGSNLDRPGQLQPVNGSLASNMGSHFYPPPGQPYVAYQRSPPDGMSTTYQYSTYVSDQNAFFVQT</sequence>
<accession>A0A5J4N782</accession>